<accession>A0ABM8IYS5</accession>
<keyword evidence="3" id="KW-1185">Reference proteome</keyword>
<dbReference type="EMBL" id="AP028907">
    <property type="protein sequence ID" value="BES81246.1"/>
    <property type="molecule type" value="Genomic_DNA"/>
</dbReference>
<evidence type="ECO:0000256" key="1">
    <source>
        <dbReference type="SAM" id="Phobius"/>
    </source>
</evidence>
<sequence>MGVRARLGGLASAAGPLALVLFIAGLGAVVAVAMKPDLAKYAAYGVGVIGAFAGFVLAATRRR</sequence>
<proteinExistence type="predicted"/>
<organism evidence="2 3">
    <name type="scientific">Pyrodictium abyssi</name>
    <dbReference type="NCBI Taxonomy" id="54256"/>
    <lineage>
        <taxon>Archaea</taxon>
        <taxon>Thermoproteota</taxon>
        <taxon>Thermoprotei</taxon>
        <taxon>Desulfurococcales</taxon>
        <taxon>Pyrodictiaceae</taxon>
        <taxon>Pyrodictium</taxon>
    </lineage>
</organism>
<name>A0ABM8IYS5_9CREN</name>
<keyword evidence="1" id="KW-0472">Membrane</keyword>
<keyword evidence="1" id="KW-1133">Transmembrane helix</keyword>
<dbReference type="Proteomes" id="UP001341135">
    <property type="component" value="Chromosome"/>
</dbReference>
<keyword evidence="1" id="KW-0812">Transmembrane</keyword>
<evidence type="ECO:0000313" key="2">
    <source>
        <dbReference type="EMBL" id="BES81246.1"/>
    </source>
</evidence>
<evidence type="ECO:0000313" key="3">
    <source>
        <dbReference type="Proteomes" id="UP001341135"/>
    </source>
</evidence>
<reference evidence="2 3" key="1">
    <citation type="submission" date="2023-09" db="EMBL/GenBank/DDBJ databases">
        <title>Pyrofollis japonicus gen. nov. sp. nov., a novel member of the family Pyrodictiaceae isolated from the Iheya North hydrothermal field.</title>
        <authorList>
            <person name="Miyazaki U."/>
            <person name="Sanari M."/>
            <person name="Tame A."/>
            <person name="Kitajima M."/>
            <person name="Okamoto A."/>
            <person name="Sawayama S."/>
            <person name="Miyazaki J."/>
            <person name="Takai K."/>
            <person name="Nakagawa S."/>
        </authorList>
    </citation>
    <scope>NUCLEOTIDE SEQUENCE [LARGE SCALE GENOMIC DNA]</scope>
    <source>
        <strain evidence="2 3">AV2</strain>
    </source>
</reference>
<dbReference type="RefSeq" id="WP_338252177.1">
    <property type="nucleotide sequence ID" value="NZ_AP028907.1"/>
</dbReference>
<protein>
    <submittedName>
        <fullName evidence="2">Uncharacterized protein</fullName>
    </submittedName>
</protein>
<dbReference type="GeneID" id="89288835"/>
<feature type="transmembrane region" description="Helical" evidence="1">
    <location>
        <begin position="41"/>
        <end position="60"/>
    </location>
</feature>
<gene>
    <name evidence="2" type="ORF">PABY_08130</name>
</gene>